<dbReference type="AlphaFoldDB" id="A0A857NHW8"/>
<evidence type="ECO:0000313" key="3">
    <source>
        <dbReference type="Proteomes" id="UP000463983"/>
    </source>
</evidence>
<keyword evidence="1" id="KW-0812">Transmembrane</keyword>
<protein>
    <recommendedName>
        <fullName evidence="4">Type 4 fimbrial biogenesis protein PilX N-terminal domain-containing protein</fullName>
    </recommendedName>
</protein>
<feature type="transmembrane region" description="Helical" evidence="1">
    <location>
        <begin position="25"/>
        <end position="44"/>
    </location>
</feature>
<dbReference type="KEGG" id="caqa:MICH65_0677"/>
<keyword evidence="1" id="KW-0472">Membrane</keyword>
<dbReference type="EMBL" id="CP047901">
    <property type="protein sequence ID" value="QHO63658.1"/>
    <property type="molecule type" value="Genomic_DNA"/>
</dbReference>
<name>A0A857NHW8_9BACT</name>
<evidence type="ECO:0000313" key="2">
    <source>
        <dbReference type="EMBL" id="QHO63658.1"/>
    </source>
</evidence>
<sequence>MFDSKRRIGQNGFMKNGVRDQQGQVALIVVLVLVVMGVIVLSVVSRSVSDLRLAGVEQSSSQALKAAEAGIEEALRNISIGGSFEGTVNEASFETDAQSEGADGQVTNVAIETGEVVEVNVTGSASPPTSLDIYWADRGESNESPTGAVEVIKYQQFSDSDYRTVHYAFDPDATRRASNNFDTATVNPGSFMGVSFGARANVPIVAEDVIVRVRMLYNRGKIGVSPLPVGSLLPDQAYRIVSTGSTADGVVRKVEAIRTLPVLPVVFDAALYSGGQLTQTD</sequence>
<dbReference type="Proteomes" id="UP000463983">
    <property type="component" value="Chromosome"/>
</dbReference>
<dbReference type="RefSeq" id="WP_161932028.1">
    <property type="nucleotide sequence ID" value="NZ_CP047901.1"/>
</dbReference>
<keyword evidence="3" id="KW-1185">Reference proteome</keyword>
<evidence type="ECO:0008006" key="4">
    <source>
        <dbReference type="Google" id="ProtNLM"/>
    </source>
</evidence>
<accession>A0A857NHW8</accession>
<reference evidence="3" key="1">
    <citation type="journal article" date="2020" name="Microorganisms">
        <title>Complete Genome of a Member of a New Bacterial Lineage in the Microgenomates Group Reveals an Unusual Nucleotide Composition Disparity Between Two Strands of DNA and Limited Metabolic Potential.</title>
        <authorList>
            <person name="Kadnikov V.V."/>
            <person name="Mardanov A.V."/>
            <person name="Beletsky A.V."/>
            <person name="Karnachuk O.V."/>
            <person name="Ravin N.V."/>
        </authorList>
    </citation>
    <scope>NUCLEOTIDE SEQUENCE [LARGE SCALE GENOMIC DNA]</scope>
</reference>
<proteinExistence type="predicted"/>
<gene>
    <name evidence="2" type="ORF">MICH65_0677</name>
</gene>
<evidence type="ECO:0000256" key="1">
    <source>
        <dbReference type="SAM" id="Phobius"/>
    </source>
</evidence>
<keyword evidence="1" id="KW-1133">Transmembrane helix</keyword>
<organism evidence="2 3">
    <name type="scientific">Candidatus Chazhemtobacterium aquaticus</name>
    <dbReference type="NCBI Taxonomy" id="2715735"/>
    <lineage>
        <taxon>Bacteria</taxon>
        <taxon>Candidatus Chazhemtobacteraceae</taxon>
        <taxon>Candidatus Chazhemtobacterium</taxon>
    </lineage>
</organism>